<evidence type="ECO:0000256" key="2">
    <source>
        <dbReference type="ARBA" id="ARBA00022679"/>
    </source>
</evidence>
<keyword evidence="5 7" id="KW-0067">ATP-binding</keyword>
<feature type="binding site" evidence="7">
    <location>
        <position position="79"/>
    </location>
    <ligand>
        <name>substrate</name>
    </ligand>
</feature>
<dbReference type="Pfam" id="PF02782">
    <property type="entry name" value="FGGY_C"/>
    <property type="match status" value="1"/>
</dbReference>
<comment type="function">
    <text evidence="7">Involved in the catabolism of L-rhamnose (6-deoxy-L-mannose). Catalyzes the transfer of the gamma-phosphate group from ATP to the 1-hydroxyl group of L-rhamnulose to yield L-rhamnulose 1-phosphate.</text>
</comment>
<dbReference type="InterPro" id="IPR018485">
    <property type="entry name" value="FGGY_C"/>
</dbReference>
<feature type="binding site" evidence="7">
    <location>
        <begin position="234"/>
        <end position="236"/>
    </location>
    <ligand>
        <name>substrate</name>
    </ligand>
</feature>
<keyword evidence="7" id="KW-1015">Disulfide bond</keyword>
<feature type="domain" description="Carbohydrate kinase FGGY N-terminal" evidence="9">
    <location>
        <begin position="3"/>
        <end position="242"/>
    </location>
</feature>
<feature type="binding site" evidence="7">
    <location>
        <position position="257"/>
    </location>
    <ligand>
        <name>ATP</name>
        <dbReference type="ChEBI" id="CHEBI:30616"/>
    </ligand>
</feature>
<evidence type="ECO:0000256" key="7">
    <source>
        <dbReference type="HAMAP-Rule" id="MF_01535"/>
    </source>
</evidence>
<evidence type="ECO:0000256" key="5">
    <source>
        <dbReference type="ARBA" id="ARBA00022840"/>
    </source>
</evidence>
<feature type="binding site" evidence="7">
    <location>
        <position position="302"/>
    </location>
    <ligand>
        <name>ATP</name>
        <dbReference type="ChEBI" id="CHEBI:30616"/>
    </ligand>
</feature>
<dbReference type="EMBL" id="JBHRZV010000050">
    <property type="protein sequence ID" value="MFC3928561.1"/>
    <property type="molecule type" value="Genomic_DNA"/>
</dbReference>
<dbReference type="PANTHER" id="PTHR43095">
    <property type="entry name" value="SUGAR KINASE"/>
    <property type="match status" value="1"/>
</dbReference>
<comment type="similarity">
    <text evidence="1">Belongs to the FGGY kinase family.</text>
</comment>
<dbReference type="InterPro" id="IPR018484">
    <property type="entry name" value="FGGY_N"/>
</dbReference>
<dbReference type="InterPro" id="IPR043129">
    <property type="entry name" value="ATPase_NBD"/>
</dbReference>
<dbReference type="GO" id="GO:0008993">
    <property type="term" value="F:rhamnulokinase activity"/>
    <property type="evidence" value="ECO:0007669"/>
    <property type="project" value="UniProtKB-EC"/>
</dbReference>
<comment type="caution">
    <text evidence="11">The sequence shown here is derived from an EMBL/GenBank/DDBJ whole genome shotgun (WGS) entry which is preliminary data.</text>
</comment>
<comment type="pathway">
    <text evidence="7">Carbohydrate degradation; L-rhamnose degradation; glycerone phosphate from L-rhamnose: step 2/3.</text>
</comment>
<gene>
    <name evidence="7 11" type="primary">rhaB</name>
    <name evidence="11" type="ORF">ACFORF_08305</name>
</gene>
<sequence>MTYHVAVDIGASSGRVILASKENNQLKLDEVHRFKNGFTFKGGHDRWNVTTLVEEILQGLHKVKALGVENCTIGIDTWAVDYCLIDANGDLLAEPVAYRDARTDGIMEQVFARIPKQTIYDKTGIQFLNFNTLYQLYVEDKELLAQADKILLVPDYIAYRLTGKAFGEVTNVSTTQFLNIHTRDYDADLLALLDIPRSKFPDLIETGEVVGELLPEVREAYDLPQAQVIAVATHDTGSAVVGVPATSDNYAYISSGTWSLIGVENTVPLTGSDAFEANYTNEWGAYQTYRFLKNITGMWTVQEIARMTDYQYSFAEMAEQAFQVEPFLQYVDLNDDRFTNPANMIEEIQAYCRERGAVVPETLGELVMCVYSNLALAYGHEWKRLEKLTGKALDCLHIVGGGSNVSLLNQLTADIIGKEVVAGPGEATAIGNVLVQLIALGDFASLAEARAWLDDNMAFETFTPQELADRDHLESYQRAVLKDFDI</sequence>
<dbReference type="HAMAP" id="MF_01535">
    <property type="entry name" value="Rhamnulokinase"/>
    <property type="match status" value="1"/>
</dbReference>
<dbReference type="SUPFAM" id="SSF53067">
    <property type="entry name" value="Actin-like ATPase domain"/>
    <property type="match status" value="2"/>
</dbReference>
<organism evidence="11 12">
    <name type="scientific">Streptococcus caprae</name>
    <dbReference type="NCBI Taxonomy" id="1640501"/>
    <lineage>
        <taxon>Bacteria</taxon>
        <taxon>Bacillati</taxon>
        <taxon>Bacillota</taxon>
        <taxon>Bacilli</taxon>
        <taxon>Lactobacillales</taxon>
        <taxon>Streptococcaceae</taxon>
        <taxon>Streptococcus</taxon>
    </lineage>
</organism>
<dbReference type="Pfam" id="PF00370">
    <property type="entry name" value="FGGY_N"/>
    <property type="match status" value="1"/>
</dbReference>
<comment type="cofactor">
    <cofactor evidence="7">
        <name>Mg(2+)</name>
        <dbReference type="ChEBI" id="CHEBI:18420"/>
    </cofactor>
</comment>
<comment type="caution">
    <text evidence="7">Lacks conserved residue(s) required for the propagation of feature annotation.</text>
</comment>
<dbReference type="InterPro" id="IPR050406">
    <property type="entry name" value="FGGY_Carb_Kinase"/>
</dbReference>
<reference evidence="12" key="1">
    <citation type="journal article" date="2019" name="Int. J. Syst. Evol. Microbiol.">
        <title>The Global Catalogue of Microorganisms (GCM) 10K type strain sequencing project: providing services to taxonomists for standard genome sequencing and annotation.</title>
        <authorList>
            <consortium name="The Broad Institute Genomics Platform"/>
            <consortium name="The Broad Institute Genome Sequencing Center for Infectious Disease"/>
            <person name="Wu L."/>
            <person name="Ma J."/>
        </authorList>
    </citation>
    <scope>NUCLEOTIDE SEQUENCE [LARGE SCALE GENOMIC DNA]</scope>
    <source>
        <strain evidence="12">CCUG 67170</strain>
    </source>
</reference>
<keyword evidence="3 7" id="KW-0547">Nucleotide-binding</keyword>
<evidence type="ECO:0000256" key="8">
    <source>
        <dbReference type="NCBIfam" id="TIGR02627"/>
    </source>
</evidence>
<dbReference type="Gene3D" id="3.30.420.40">
    <property type="match status" value="2"/>
</dbReference>
<feature type="binding site" evidence="7">
    <location>
        <begin position="11"/>
        <end position="15"/>
    </location>
    <ligand>
        <name>ATP</name>
        <dbReference type="ChEBI" id="CHEBI:30616"/>
    </ligand>
</feature>
<evidence type="ECO:0000256" key="1">
    <source>
        <dbReference type="ARBA" id="ARBA00009156"/>
    </source>
</evidence>
<evidence type="ECO:0000256" key="6">
    <source>
        <dbReference type="ARBA" id="ARBA00023308"/>
    </source>
</evidence>
<dbReference type="RefSeq" id="WP_380427231.1">
    <property type="nucleotide sequence ID" value="NZ_JBHRZV010000050.1"/>
</dbReference>
<feature type="active site" description="Proton acceptor" evidence="7">
    <location>
        <position position="235"/>
    </location>
</feature>
<evidence type="ECO:0000256" key="3">
    <source>
        <dbReference type="ARBA" id="ARBA00022741"/>
    </source>
</evidence>
<feature type="domain" description="Carbohydrate kinase FGGY C-terminal" evidence="10">
    <location>
        <begin position="251"/>
        <end position="439"/>
    </location>
</feature>
<dbReference type="Proteomes" id="UP001595807">
    <property type="component" value="Unassembled WGS sequence"/>
</dbReference>
<accession>A0ABV8CWN1</accession>
<feature type="binding site" evidence="7">
    <location>
        <position position="401"/>
    </location>
    <ligand>
        <name>ATP</name>
        <dbReference type="ChEBI" id="CHEBI:30616"/>
    </ligand>
</feature>
<keyword evidence="12" id="KW-1185">Reference proteome</keyword>
<evidence type="ECO:0000313" key="12">
    <source>
        <dbReference type="Proteomes" id="UP001595807"/>
    </source>
</evidence>
<keyword evidence="2 7" id="KW-0808">Transferase</keyword>
<comment type="catalytic activity">
    <reaction evidence="7">
        <text>L-rhamnulose + ATP = L-rhamnulose 1-phosphate + ADP + H(+)</text>
        <dbReference type="Rhea" id="RHEA:20117"/>
        <dbReference type="ChEBI" id="CHEBI:15378"/>
        <dbReference type="ChEBI" id="CHEBI:17897"/>
        <dbReference type="ChEBI" id="CHEBI:30616"/>
        <dbReference type="ChEBI" id="CHEBI:58313"/>
        <dbReference type="ChEBI" id="CHEBI:456216"/>
        <dbReference type="EC" id="2.7.1.5"/>
    </reaction>
</comment>
<keyword evidence="6 7" id="KW-0684">Rhamnose metabolism</keyword>
<dbReference type="InterPro" id="IPR013449">
    <property type="entry name" value="Rhamnulokinase"/>
</dbReference>
<dbReference type="CDD" id="cd07771">
    <property type="entry name" value="ASKHA_NBD_FGGY_RhaB-like"/>
    <property type="match status" value="1"/>
</dbReference>
<comment type="similarity">
    <text evidence="7">Belongs to the rhamnulokinase family.</text>
</comment>
<dbReference type="EC" id="2.7.1.5" evidence="7 8"/>
<feature type="binding site" evidence="7">
    <location>
        <position position="294"/>
    </location>
    <ligand>
        <name>substrate</name>
    </ligand>
</feature>
<keyword evidence="7" id="KW-0460">Magnesium</keyword>
<evidence type="ECO:0000259" key="10">
    <source>
        <dbReference type="Pfam" id="PF02782"/>
    </source>
</evidence>
<proteinExistence type="inferred from homology"/>
<feature type="disulfide bond" evidence="7">
    <location>
        <begin position="352"/>
        <end position="369"/>
    </location>
</feature>
<name>A0ABV8CWN1_9STRE</name>
<protein>
    <recommendedName>
        <fullName evidence="7 8">Rhamnulokinase</fullName>
        <shortName evidence="7">RhaB</shortName>
        <ecNumber evidence="7 8">2.7.1.5</ecNumber>
    </recommendedName>
    <alternativeName>
        <fullName evidence="7">ATP:L-rhamnulose phosphotransferase</fullName>
    </alternativeName>
    <alternativeName>
        <fullName evidence="7">L-rhamnulose 1-kinase</fullName>
    </alternativeName>
    <alternativeName>
        <fullName evidence="7">Rhamnulose kinase</fullName>
    </alternativeName>
</protein>
<evidence type="ECO:0000256" key="4">
    <source>
        <dbReference type="ARBA" id="ARBA00022777"/>
    </source>
</evidence>
<dbReference type="NCBIfam" id="TIGR02627">
    <property type="entry name" value="rhamnulo_kin"/>
    <property type="match status" value="1"/>
</dbReference>
<evidence type="ECO:0000313" key="11">
    <source>
        <dbReference type="EMBL" id="MFC3928561.1"/>
    </source>
</evidence>
<evidence type="ECO:0000259" key="9">
    <source>
        <dbReference type="Pfam" id="PF00370"/>
    </source>
</evidence>
<keyword evidence="4 7" id="KW-0418">Kinase</keyword>